<evidence type="ECO:0000313" key="3">
    <source>
        <dbReference type="Proteomes" id="UP001465976"/>
    </source>
</evidence>
<feature type="region of interest" description="Disordered" evidence="1">
    <location>
        <begin position="136"/>
        <end position="161"/>
    </location>
</feature>
<accession>A0ABR3EJL3</accession>
<evidence type="ECO:0000256" key="1">
    <source>
        <dbReference type="SAM" id="MobiDB-lite"/>
    </source>
</evidence>
<dbReference type="EMBL" id="JBAHYK010003967">
    <property type="protein sequence ID" value="KAL0563082.1"/>
    <property type="molecule type" value="Genomic_DNA"/>
</dbReference>
<gene>
    <name evidence="2" type="ORF">V5O48_018995</name>
</gene>
<keyword evidence="3" id="KW-1185">Reference proteome</keyword>
<protein>
    <recommendedName>
        <fullName evidence="4">Serine-threonine/tyrosine-protein kinase catalytic domain-containing protein</fullName>
    </recommendedName>
</protein>
<sequence length="161" mass="17798">MRSVAHFLMTSSTPQIFTGNPPFHELTDGAVIVAVVLRKKRPTRPENIAELTNSMWEFMVSCWAHEASLRPTAEDVLSQVGALRSLKTGERVKLQSAPDWKSLDLIQIREDVNPAVDTTALVRLLQKHTEIDVSPEATRAHARYSSDGMGHNENPLAAGTD</sequence>
<evidence type="ECO:0000313" key="2">
    <source>
        <dbReference type="EMBL" id="KAL0563082.1"/>
    </source>
</evidence>
<dbReference type="SUPFAM" id="SSF56112">
    <property type="entry name" value="Protein kinase-like (PK-like)"/>
    <property type="match status" value="1"/>
</dbReference>
<evidence type="ECO:0008006" key="4">
    <source>
        <dbReference type="Google" id="ProtNLM"/>
    </source>
</evidence>
<dbReference type="InterPro" id="IPR011009">
    <property type="entry name" value="Kinase-like_dom_sf"/>
</dbReference>
<dbReference type="Proteomes" id="UP001465976">
    <property type="component" value="Unassembled WGS sequence"/>
</dbReference>
<dbReference type="Gene3D" id="1.10.510.10">
    <property type="entry name" value="Transferase(Phosphotransferase) domain 1"/>
    <property type="match status" value="1"/>
</dbReference>
<proteinExistence type="predicted"/>
<name>A0ABR3EJL3_9AGAR</name>
<organism evidence="2 3">
    <name type="scientific">Marasmius crinis-equi</name>
    <dbReference type="NCBI Taxonomy" id="585013"/>
    <lineage>
        <taxon>Eukaryota</taxon>
        <taxon>Fungi</taxon>
        <taxon>Dikarya</taxon>
        <taxon>Basidiomycota</taxon>
        <taxon>Agaricomycotina</taxon>
        <taxon>Agaricomycetes</taxon>
        <taxon>Agaricomycetidae</taxon>
        <taxon>Agaricales</taxon>
        <taxon>Marasmiineae</taxon>
        <taxon>Marasmiaceae</taxon>
        <taxon>Marasmius</taxon>
    </lineage>
</organism>
<comment type="caution">
    <text evidence="2">The sequence shown here is derived from an EMBL/GenBank/DDBJ whole genome shotgun (WGS) entry which is preliminary data.</text>
</comment>
<reference evidence="2 3" key="1">
    <citation type="submission" date="2024-02" db="EMBL/GenBank/DDBJ databases">
        <title>A draft genome for the cacao thread blight pathogen Marasmius crinis-equi.</title>
        <authorList>
            <person name="Cohen S.P."/>
            <person name="Baruah I.K."/>
            <person name="Amoako-Attah I."/>
            <person name="Bukari Y."/>
            <person name="Meinhardt L.W."/>
            <person name="Bailey B.A."/>
        </authorList>
    </citation>
    <scope>NUCLEOTIDE SEQUENCE [LARGE SCALE GENOMIC DNA]</scope>
    <source>
        <strain evidence="2 3">GH-76</strain>
    </source>
</reference>